<evidence type="ECO:0000313" key="6">
    <source>
        <dbReference type="EMBL" id="GFT19811.1"/>
    </source>
</evidence>
<evidence type="ECO:0000256" key="3">
    <source>
        <dbReference type="ARBA" id="ARBA00037413"/>
    </source>
</evidence>
<evidence type="ECO:0000256" key="5">
    <source>
        <dbReference type="RuleBase" id="RU000587"/>
    </source>
</evidence>
<gene>
    <name evidence="6" type="primary">PYGM</name>
    <name evidence="8" type="ORF">NPIL_127231</name>
    <name evidence="7" type="ORF">NPIL_224621</name>
    <name evidence="6" type="ORF">NPIL_295321</name>
</gene>
<dbReference type="PANTHER" id="PTHR11468">
    <property type="entry name" value="GLYCOGEN PHOSPHORYLASE"/>
    <property type="match status" value="1"/>
</dbReference>
<dbReference type="EMBL" id="BMAW01105575">
    <property type="protein sequence ID" value="GFT19811.1"/>
    <property type="molecule type" value="Genomic_DNA"/>
</dbReference>
<evidence type="ECO:0000256" key="2">
    <source>
        <dbReference type="ARBA" id="ARBA00036074"/>
    </source>
</evidence>
<keyword evidence="9" id="KW-1185">Reference proteome</keyword>
<comment type="catalytic activity">
    <reaction evidence="2">
        <text>[(1-&gt;4)-alpha-D-glucosyl](n) + phosphate = [(1-&gt;4)-alpha-D-glucosyl](n-1) + alpha-D-glucose 1-phosphate</text>
        <dbReference type="Rhea" id="RHEA:41732"/>
        <dbReference type="Rhea" id="RHEA-COMP:9584"/>
        <dbReference type="Rhea" id="RHEA-COMP:9586"/>
        <dbReference type="ChEBI" id="CHEBI:15444"/>
        <dbReference type="ChEBI" id="CHEBI:43474"/>
        <dbReference type="ChEBI" id="CHEBI:58601"/>
        <dbReference type="EC" id="2.4.1.1"/>
    </reaction>
    <physiologicalReaction direction="left-to-right" evidence="2">
        <dbReference type="Rhea" id="RHEA:41733"/>
    </physiologicalReaction>
</comment>
<organism evidence="6 9">
    <name type="scientific">Nephila pilipes</name>
    <name type="common">Giant wood spider</name>
    <name type="synonym">Nephila maculata</name>
    <dbReference type="NCBI Taxonomy" id="299642"/>
    <lineage>
        <taxon>Eukaryota</taxon>
        <taxon>Metazoa</taxon>
        <taxon>Ecdysozoa</taxon>
        <taxon>Arthropoda</taxon>
        <taxon>Chelicerata</taxon>
        <taxon>Arachnida</taxon>
        <taxon>Araneae</taxon>
        <taxon>Araneomorphae</taxon>
        <taxon>Entelegynae</taxon>
        <taxon>Araneoidea</taxon>
        <taxon>Nephilidae</taxon>
        <taxon>Nephila</taxon>
    </lineage>
</organism>
<evidence type="ECO:0000313" key="8">
    <source>
        <dbReference type="EMBL" id="GFU09866.1"/>
    </source>
</evidence>
<dbReference type="Pfam" id="PF00343">
    <property type="entry name" value="Phosphorylase"/>
    <property type="match status" value="1"/>
</dbReference>
<comment type="caution">
    <text evidence="6">The sequence shown here is derived from an EMBL/GenBank/DDBJ whole genome shotgun (WGS) entry which is preliminary data.</text>
</comment>
<dbReference type="SUPFAM" id="SSF53756">
    <property type="entry name" value="UDP-Glycosyltransferase/glycogen phosphorylase"/>
    <property type="match status" value="1"/>
</dbReference>
<comment type="similarity">
    <text evidence="1 5">Belongs to the glycogen phosphorylase family.</text>
</comment>
<comment type="cofactor">
    <cofactor evidence="5">
        <name>pyridoxal 5'-phosphate</name>
        <dbReference type="ChEBI" id="CHEBI:597326"/>
    </cofactor>
</comment>
<dbReference type="EMBL" id="BMAW01124855">
    <property type="protein sequence ID" value="GFU09866.1"/>
    <property type="molecule type" value="Genomic_DNA"/>
</dbReference>
<dbReference type="GO" id="GO:0005980">
    <property type="term" value="P:glycogen catabolic process"/>
    <property type="evidence" value="ECO:0007669"/>
    <property type="project" value="TreeGrafter"/>
</dbReference>
<dbReference type="Gene3D" id="3.40.50.2000">
    <property type="entry name" value="Glycogen Phosphorylase B"/>
    <property type="match status" value="2"/>
</dbReference>
<proteinExistence type="inferred from homology"/>
<dbReference type="EMBL" id="BMAW01120565">
    <property type="protein sequence ID" value="GFT89841.1"/>
    <property type="molecule type" value="Genomic_DNA"/>
</dbReference>
<dbReference type="GO" id="GO:0008184">
    <property type="term" value="F:glycogen phosphorylase activity"/>
    <property type="evidence" value="ECO:0007669"/>
    <property type="project" value="InterPro"/>
</dbReference>
<name>A0A8X6NLU4_NEPPI</name>
<dbReference type="Proteomes" id="UP000887013">
    <property type="component" value="Unassembled WGS sequence"/>
</dbReference>
<dbReference type="PANTHER" id="PTHR11468:SF3">
    <property type="entry name" value="GLYCOGEN PHOSPHORYLASE, LIVER FORM"/>
    <property type="match status" value="1"/>
</dbReference>
<feature type="non-terminal residue" evidence="6">
    <location>
        <position position="1"/>
    </location>
</feature>
<dbReference type="InterPro" id="IPR000811">
    <property type="entry name" value="Glyco_trans_35"/>
</dbReference>
<keyword evidence="5" id="KW-0663">Pyridoxal phosphate</keyword>
<reference evidence="6" key="1">
    <citation type="submission" date="2020-08" db="EMBL/GenBank/DDBJ databases">
        <title>Multicomponent nature underlies the extraordinary mechanical properties of spider dragline silk.</title>
        <authorList>
            <person name="Kono N."/>
            <person name="Nakamura H."/>
            <person name="Mori M."/>
            <person name="Yoshida Y."/>
            <person name="Ohtoshi R."/>
            <person name="Malay A.D."/>
            <person name="Moran D.A.P."/>
            <person name="Tomita M."/>
            <person name="Numata K."/>
            <person name="Arakawa K."/>
        </authorList>
    </citation>
    <scope>NUCLEOTIDE SEQUENCE</scope>
</reference>
<comment type="function">
    <text evidence="3 5">Allosteric enzyme that catalyzes the rate-limiting step in glycogen catabolism, the phosphorolytic cleavage of glycogen to produce glucose-1-phosphate, and plays a central role in maintaining cellular and organismal glucose homeostasis.</text>
</comment>
<dbReference type="EC" id="2.4.1.1" evidence="5"/>
<evidence type="ECO:0000313" key="7">
    <source>
        <dbReference type="EMBL" id="GFT89841.1"/>
    </source>
</evidence>
<dbReference type="GO" id="GO:0005737">
    <property type="term" value="C:cytoplasm"/>
    <property type="evidence" value="ECO:0007669"/>
    <property type="project" value="TreeGrafter"/>
</dbReference>
<protein>
    <recommendedName>
        <fullName evidence="5">Alpha-1,4 glucan phosphorylase</fullName>
        <ecNumber evidence="5">2.4.1.1</ecNumber>
    </recommendedName>
</protein>
<dbReference type="OrthoDB" id="9215500at2759"/>
<evidence type="ECO:0000313" key="9">
    <source>
        <dbReference type="Proteomes" id="UP000887013"/>
    </source>
</evidence>
<evidence type="ECO:0000256" key="4">
    <source>
        <dbReference type="ARBA" id="ARBA00046783"/>
    </source>
</evidence>
<accession>A0A8X6NLU4</accession>
<keyword evidence="5" id="KW-0119">Carbohydrate metabolism</keyword>
<evidence type="ECO:0000256" key="1">
    <source>
        <dbReference type="ARBA" id="ARBA00006047"/>
    </source>
</evidence>
<comment type="subunit">
    <text evidence="4">Homodimer; enzymatically active. Interacts with PPP1R3B; recruits the phosphatase PP1 which dephosphorylates and inactivates PYGL/glycogen phosphorylase.</text>
</comment>
<dbReference type="GO" id="GO:0030170">
    <property type="term" value="F:pyridoxal phosphate binding"/>
    <property type="evidence" value="ECO:0007669"/>
    <property type="project" value="TreeGrafter"/>
</dbReference>
<keyword evidence="5" id="KW-0328">Glycosyltransferase</keyword>
<keyword evidence="5" id="KW-0808">Transferase</keyword>
<sequence>RVSDKYPGDMDKLRCMSIIEEGGEKCINMAHLAIVGSHAVNGVARIHSEIIKETIFKNFYDLDPEKFQNKTNGITPRRWMVLCNPELADAIAERIGDEWITDLSQLRKIEKFAEVPSFVQKVQQVKNPRYSPGNETHLGMNLDSK</sequence>
<dbReference type="AlphaFoldDB" id="A0A8X6NLU4"/>